<protein>
    <submittedName>
        <fullName evidence="1">Histidine kinase</fullName>
    </submittedName>
</protein>
<dbReference type="Proteomes" id="UP000287447">
    <property type="component" value="Unassembled WGS sequence"/>
</dbReference>
<name>A0A3S2VM75_9PROT</name>
<dbReference type="RefSeq" id="WP_127767732.1">
    <property type="nucleotide sequence ID" value="NZ_SADE01000004.1"/>
</dbReference>
<keyword evidence="1" id="KW-0808">Transferase</keyword>
<sequence length="87" mass="9778">MTHFLISDVKPDGMKLEEILSVLRRDVLYRCTKIMEDTRPEAKHVLENNIAILSLLSEAIGLAEDSTHTLDKAFGVRNTDGPRIGEE</sequence>
<gene>
    <name evidence="1" type="ORF">EOI86_21360</name>
</gene>
<comment type="caution">
    <text evidence="1">The sequence shown here is derived from an EMBL/GenBank/DDBJ whole genome shotgun (WGS) entry which is preliminary data.</text>
</comment>
<proteinExistence type="predicted"/>
<evidence type="ECO:0000313" key="2">
    <source>
        <dbReference type="Proteomes" id="UP000287447"/>
    </source>
</evidence>
<dbReference type="EMBL" id="SADE01000004">
    <property type="protein sequence ID" value="RVU33702.1"/>
    <property type="molecule type" value="Genomic_DNA"/>
</dbReference>
<dbReference type="GO" id="GO:0016301">
    <property type="term" value="F:kinase activity"/>
    <property type="evidence" value="ECO:0007669"/>
    <property type="project" value="UniProtKB-KW"/>
</dbReference>
<dbReference type="AlphaFoldDB" id="A0A3S2VM75"/>
<dbReference type="OrthoDB" id="7361233at2"/>
<keyword evidence="1" id="KW-0418">Kinase</keyword>
<accession>A0A3S2VM75</accession>
<evidence type="ECO:0000313" key="1">
    <source>
        <dbReference type="EMBL" id="RVU33702.1"/>
    </source>
</evidence>
<reference evidence="2" key="1">
    <citation type="submission" date="2019-01" db="EMBL/GenBank/DDBJ databases">
        <title>Gri0909 isolated from a small marine red alga.</title>
        <authorList>
            <person name="Kim J."/>
            <person name="Jeong S.E."/>
            <person name="Jeon C.O."/>
        </authorList>
    </citation>
    <scope>NUCLEOTIDE SEQUENCE [LARGE SCALE GENOMIC DNA]</scope>
    <source>
        <strain evidence="2">Gri0909</strain>
    </source>
</reference>
<organism evidence="1 2">
    <name type="scientific">Hwanghaeella grinnelliae</name>
    <dbReference type="NCBI Taxonomy" id="2500179"/>
    <lineage>
        <taxon>Bacteria</taxon>
        <taxon>Pseudomonadati</taxon>
        <taxon>Pseudomonadota</taxon>
        <taxon>Alphaproteobacteria</taxon>
        <taxon>Rhodospirillales</taxon>
        <taxon>Rhodospirillaceae</taxon>
        <taxon>Hwanghaeella</taxon>
    </lineage>
</organism>
<keyword evidence="2" id="KW-1185">Reference proteome</keyword>